<gene>
    <name evidence="1" type="ORF">HMPREF0731_0225</name>
</gene>
<dbReference type="OrthoDB" id="6713140at2"/>
<dbReference type="GO" id="GO:0015774">
    <property type="term" value="P:polysaccharide transport"/>
    <property type="evidence" value="ECO:0007669"/>
    <property type="project" value="InterPro"/>
</dbReference>
<reference evidence="1 2" key="1">
    <citation type="submission" date="2010-04" db="EMBL/GenBank/DDBJ databases">
        <authorList>
            <person name="Qin X."/>
            <person name="Bachman B."/>
            <person name="Battles P."/>
            <person name="Bell A."/>
            <person name="Bess C."/>
            <person name="Bickham C."/>
            <person name="Chaboub L."/>
            <person name="Chen D."/>
            <person name="Coyle M."/>
            <person name="Deiros D.R."/>
            <person name="Dinh H."/>
            <person name="Forbes L."/>
            <person name="Fowler G."/>
            <person name="Francisco L."/>
            <person name="Fu Q."/>
            <person name="Gubbala S."/>
            <person name="Hale W."/>
            <person name="Han Y."/>
            <person name="Hemphill L."/>
            <person name="Highlander S.K."/>
            <person name="Hirani K."/>
            <person name="Hogues M."/>
            <person name="Jackson L."/>
            <person name="Jakkamsetti A."/>
            <person name="Javaid M."/>
            <person name="Jiang H."/>
            <person name="Korchina V."/>
            <person name="Kovar C."/>
            <person name="Lara F."/>
            <person name="Lee S."/>
            <person name="Mata R."/>
            <person name="Mathew T."/>
            <person name="Moen C."/>
            <person name="Morales K."/>
            <person name="Munidasa M."/>
            <person name="Nazareth L."/>
            <person name="Ngo R."/>
            <person name="Nguyen L."/>
            <person name="Okwuonu G."/>
            <person name="Ongeri F."/>
            <person name="Patil S."/>
            <person name="Petrosino J."/>
            <person name="Pham C."/>
            <person name="Pham P."/>
            <person name="Pu L.-L."/>
            <person name="Puazo M."/>
            <person name="Raj R."/>
            <person name="Reid J."/>
            <person name="Rouhana J."/>
            <person name="Saada N."/>
            <person name="Shang Y."/>
            <person name="Simmons D."/>
            <person name="Thornton R."/>
            <person name="Warren J."/>
            <person name="Weissenberger G."/>
            <person name="Zhang J."/>
            <person name="Zhang L."/>
            <person name="Zhou C."/>
            <person name="Zhu D."/>
            <person name="Muzny D."/>
            <person name="Worley K."/>
            <person name="Gibbs R."/>
        </authorList>
    </citation>
    <scope>NUCLEOTIDE SEQUENCE [LARGE SCALE GENOMIC DNA]</scope>
    <source>
        <strain evidence="1 2">ATCC 49957</strain>
    </source>
</reference>
<evidence type="ECO:0000313" key="2">
    <source>
        <dbReference type="Proteomes" id="UP000005324"/>
    </source>
</evidence>
<name>D5RGL6_9PROT</name>
<dbReference type="Proteomes" id="UP000005324">
    <property type="component" value="Unassembled WGS sequence"/>
</dbReference>
<dbReference type="AlphaFoldDB" id="D5RGL6"/>
<dbReference type="SUPFAM" id="SSF53756">
    <property type="entry name" value="UDP-Glycosyltransferase/glycogen phosphorylase"/>
    <property type="match status" value="1"/>
</dbReference>
<sequence length="366" mass="40477">MPIEDPQAMEFPSPESFAAAYYSGAFRRLVKKVQADLWRCEDPLPYLRFLQLVLRPRWTLAWRPHVADFALMRDGLLAVLEQAQAPLLLHPPQEDPGGEGCIHLSWHTLGRKPRTWHYKAGYLPGMLQCEREGFSGWSELCKLPQKEITRIPAPLAEAHHTRLRRDYAAAGASKWRQDATAPPPAARDYVLVALQLPNDSVVTLKRFEAGYVAGMRAAILALAAAGLPVVVKRHPLCTDRAVAAMLEEVAAHPGVERSAASVHALIPASCCVLTVNSGVGYEALVYDRPVVTLGRADYDRATLALDDPAGAPDAVRRAIARHNPLLARQLVFLAQNVFQIDTRTPLAFQRLVLRALCGHALERPER</sequence>
<dbReference type="HOGENOM" id="CLU_756220_0_0_5"/>
<protein>
    <submittedName>
        <fullName evidence="1">Capsule polysaccharide biosynthesis protein</fullName>
    </submittedName>
</protein>
<keyword evidence="2" id="KW-1185">Reference proteome</keyword>
<dbReference type="GO" id="GO:0000271">
    <property type="term" value="P:polysaccharide biosynthetic process"/>
    <property type="evidence" value="ECO:0007669"/>
    <property type="project" value="InterPro"/>
</dbReference>
<accession>D5RGL6</accession>
<dbReference type="InterPro" id="IPR007833">
    <property type="entry name" value="Capsule_polysaccharide_synth"/>
</dbReference>
<proteinExistence type="predicted"/>
<dbReference type="EMBL" id="ADVL01000049">
    <property type="protein sequence ID" value="EFH13553.1"/>
    <property type="molecule type" value="Genomic_DNA"/>
</dbReference>
<comment type="caution">
    <text evidence="1">The sequence shown here is derived from an EMBL/GenBank/DDBJ whole genome shotgun (WGS) entry which is preliminary data.</text>
</comment>
<dbReference type="Pfam" id="PF05159">
    <property type="entry name" value="Capsule_synth"/>
    <property type="match status" value="1"/>
</dbReference>
<evidence type="ECO:0000313" key="1">
    <source>
        <dbReference type="EMBL" id="EFH13553.1"/>
    </source>
</evidence>
<organism evidence="1 2">
    <name type="scientific">Pseudoroseomonas cervicalis ATCC 49957</name>
    <dbReference type="NCBI Taxonomy" id="525371"/>
    <lineage>
        <taxon>Bacteria</taxon>
        <taxon>Pseudomonadati</taxon>
        <taxon>Pseudomonadota</taxon>
        <taxon>Alphaproteobacteria</taxon>
        <taxon>Acetobacterales</taxon>
        <taxon>Roseomonadaceae</taxon>
        <taxon>Roseomonas</taxon>
    </lineage>
</organism>
<dbReference type="RefSeq" id="WP_007005947.1">
    <property type="nucleotide sequence ID" value="NZ_GG770845.1"/>
</dbReference>